<reference evidence="1" key="1">
    <citation type="submission" date="2015-07" db="EMBL/GenBank/DDBJ databases">
        <title>MeaNS - Measles Nucleotide Surveillance Program.</title>
        <authorList>
            <person name="Tran T."/>
            <person name="Druce J."/>
        </authorList>
    </citation>
    <scope>NUCLEOTIDE SEQUENCE</scope>
    <source>
        <strain evidence="1">UCB-OBI-ISO-001</strain>
        <tissue evidence="1">Gonad</tissue>
    </source>
</reference>
<evidence type="ECO:0000313" key="1">
    <source>
        <dbReference type="EMBL" id="KOF67386.1"/>
    </source>
</evidence>
<organism evidence="1">
    <name type="scientific">Octopus bimaculoides</name>
    <name type="common">California two-spotted octopus</name>
    <dbReference type="NCBI Taxonomy" id="37653"/>
    <lineage>
        <taxon>Eukaryota</taxon>
        <taxon>Metazoa</taxon>
        <taxon>Spiralia</taxon>
        <taxon>Lophotrochozoa</taxon>
        <taxon>Mollusca</taxon>
        <taxon>Cephalopoda</taxon>
        <taxon>Coleoidea</taxon>
        <taxon>Octopodiformes</taxon>
        <taxon>Octopoda</taxon>
        <taxon>Incirrata</taxon>
        <taxon>Octopodidae</taxon>
        <taxon>Octopus</taxon>
    </lineage>
</organism>
<dbReference type="AlphaFoldDB" id="A0A0L8FRP4"/>
<name>A0A0L8FRP4_OCTBM</name>
<sequence length="64" mass="7490">MGRIFVRSGEREREEGGKEMTDELLVGYLWSPSKKFSRCRADIMGTPPPDSTKFFFLNQFLHDF</sequence>
<accession>A0A0L8FRP4</accession>
<gene>
    <name evidence="1" type="ORF">OCBIM_22009711mg</name>
</gene>
<protein>
    <submittedName>
        <fullName evidence="1">Uncharacterized protein</fullName>
    </submittedName>
</protein>
<proteinExistence type="predicted"/>
<dbReference type="EMBL" id="KQ427096">
    <property type="protein sequence ID" value="KOF67386.1"/>
    <property type="molecule type" value="Genomic_DNA"/>
</dbReference>